<organism evidence="2 3">
    <name type="scientific">Caenorhabditis briggsae</name>
    <dbReference type="NCBI Taxonomy" id="6238"/>
    <lineage>
        <taxon>Eukaryota</taxon>
        <taxon>Metazoa</taxon>
        <taxon>Ecdysozoa</taxon>
        <taxon>Nematoda</taxon>
        <taxon>Chromadorea</taxon>
        <taxon>Rhabditida</taxon>
        <taxon>Rhabditina</taxon>
        <taxon>Rhabditomorpha</taxon>
        <taxon>Rhabditoidea</taxon>
        <taxon>Rhabditidae</taxon>
        <taxon>Peloderinae</taxon>
        <taxon>Caenorhabditis</taxon>
    </lineage>
</organism>
<gene>
    <name evidence="2" type="ORF">L3Y34_009452</name>
</gene>
<dbReference type="PANTHER" id="PTHR23062:SF3">
    <property type="entry name" value="ANF_RECEPTOR DOMAIN-CONTAINING PROTEIN-RELATED"/>
    <property type="match status" value="1"/>
</dbReference>
<protein>
    <recommendedName>
        <fullName evidence="1">DUF7154 domain-containing protein</fullName>
    </recommendedName>
</protein>
<dbReference type="Pfam" id="PF23673">
    <property type="entry name" value="DUF7154"/>
    <property type="match status" value="2"/>
</dbReference>
<name>A0AAE9D312_CAEBR</name>
<reference evidence="2 3" key="1">
    <citation type="submission" date="2022-02" db="EMBL/GenBank/DDBJ databases">
        <title>Chromosome-level reference genomes for two strains of Caenorhabditis briggsae: an improved platform for comparative genomics.</title>
        <authorList>
            <person name="Stevens L."/>
            <person name="Andersen E.C."/>
        </authorList>
    </citation>
    <scope>NUCLEOTIDE SEQUENCE [LARGE SCALE GENOMIC DNA]</scope>
    <source>
        <strain evidence="2">QX1410_ONT</strain>
        <tissue evidence="2">Whole-organism</tissue>
    </source>
</reference>
<evidence type="ECO:0000313" key="2">
    <source>
        <dbReference type="EMBL" id="ULT91788.1"/>
    </source>
</evidence>
<dbReference type="Proteomes" id="UP000827892">
    <property type="component" value="Chromosome V"/>
</dbReference>
<feature type="domain" description="DUF7154" evidence="1">
    <location>
        <begin position="296"/>
        <end position="408"/>
    </location>
</feature>
<dbReference type="EMBL" id="CP090895">
    <property type="protein sequence ID" value="ULT91788.1"/>
    <property type="molecule type" value="Genomic_DNA"/>
</dbReference>
<proteinExistence type="predicted"/>
<dbReference type="AlphaFoldDB" id="A0AAE9D312"/>
<feature type="domain" description="DUF7154" evidence="1">
    <location>
        <begin position="17"/>
        <end position="92"/>
    </location>
</feature>
<evidence type="ECO:0000313" key="3">
    <source>
        <dbReference type="Proteomes" id="UP000827892"/>
    </source>
</evidence>
<dbReference type="InterPro" id="IPR055578">
    <property type="entry name" value="DUF7154"/>
</dbReference>
<sequence length="420" mass="47971">MRSFSVRFCRPDVDGYCQNHTLDGSFISVNYTIQSFDGSWQLTGPGVDSGYNQEGTGIIAFPQLNGSTSYTWTIDYHYAGNEPQFILARIYYYILLSRLPSILLNPAFVFHFLKTLTTFLFAYSNDFDSSDIAFMDTYFDRDETSTYAAYANVRFDLKNEEPIEYHTTASSMNQSVYNHLPNPKLGYGNSRGSNVLNIIQRFLDNDQAPICGSTLFIMVKRYPNENDVHDLITQLRNNHVFVYFSVNDTPSGGNNPRALFDLSMYTNGYCVFSRFTGDVATYSTEVFYETYQIVAQNFVVSGSGRIELPLFKFPEPYPGEWQNFITWMITIQSHVLDSDFITLNYTFASTDGTSVLTGPDPNIDTISGLMGTGYSGWTELNGTNEYKWTIDYKYAGNEPQVIEVRLYNRNYQDFLPLPDY</sequence>
<accession>A0AAE9D312</accession>
<dbReference type="PANTHER" id="PTHR23062">
    <property type="entry name" value="HYPOTHETICAL PROTEIN C.ELEGANS"/>
    <property type="match status" value="1"/>
</dbReference>
<evidence type="ECO:0000259" key="1">
    <source>
        <dbReference type="Pfam" id="PF23673"/>
    </source>
</evidence>